<sequence>MERISHLRECSWSNNGKSSEASDGEGHGTTTFNHVPAENTVDKARRGPIPEFTLEELEGDRELWKHCLVGHLLDDRVFSTSYIQNWVNRVWGIGSSAQVVARDGNKYAIIFSNGLAQQFQQQEDPWLVDGAMFVMQEWKPNTKLRNMKVESIPLWMQILDLPLEYLNLVVARRFGNIAGRFERLDWEGSVITNTTTNIRFIRVRVWVNPHKPLLPGSFYKRDDGVRDWAVFSYERIHRFCKKCGRLGHTQTHCTRLNAEIEKEIDEQMESIRRELGYEIGNSMQVTNETNIVPSALAEQTEEQQPLGLPVMDTIMATTTEEDVAALIPANEEGFQAEHLPEKQGDIRAPNDSVFEMLENESLGVQLYLEPTVELNQVTPDNSPRAPPNSSVGQQATNFTAAYDKQQRRMERLFAEMSDKGDKLLDELLNRLYHDPNVQSADNKPRWIQTEEGIALFTNGRLTEKKKERQT</sequence>
<dbReference type="PANTHER" id="PTHR31286">
    <property type="entry name" value="GLYCINE-RICH CELL WALL STRUCTURAL PROTEIN 1.8-LIKE"/>
    <property type="match status" value="1"/>
</dbReference>
<keyword evidence="1" id="KW-0862">Zinc</keyword>
<dbReference type="Pfam" id="PF14392">
    <property type="entry name" value="zf-CCHC_4"/>
    <property type="match status" value="1"/>
</dbReference>
<dbReference type="AlphaFoldDB" id="A0A1R3GGW1"/>
<dbReference type="GO" id="GO:0003676">
    <property type="term" value="F:nucleic acid binding"/>
    <property type="evidence" value="ECO:0007669"/>
    <property type="project" value="InterPro"/>
</dbReference>
<dbReference type="OrthoDB" id="990365at2759"/>
<feature type="region of interest" description="Disordered" evidence="2">
    <location>
        <begin position="11"/>
        <end position="47"/>
    </location>
</feature>
<comment type="caution">
    <text evidence="4">The sequence shown here is derived from an EMBL/GenBank/DDBJ whole genome shotgun (WGS) entry which is preliminary data.</text>
</comment>
<dbReference type="InterPro" id="IPR025558">
    <property type="entry name" value="DUF4283"/>
</dbReference>
<evidence type="ECO:0000256" key="1">
    <source>
        <dbReference type="PROSITE-ProRule" id="PRU00047"/>
    </source>
</evidence>
<evidence type="ECO:0000313" key="4">
    <source>
        <dbReference type="EMBL" id="OMO57312.1"/>
    </source>
</evidence>
<dbReference type="PROSITE" id="PS50158">
    <property type="entry name" value="ZF_CCHC"/>
    <property type="match status" value="1"/>
</dbReference>
<evidence type="ECO:0000256" key="2">
    <source>
        <dbReference type="SAM" id="MobiDB-lite"/>
    </source>
</evidence>
<dbReference type="EMBL" id="AWUE01022597">
    <property type="protein sequence ID" value="OMO57312.1"/>
    <property type="molecule type" value="Genomic_DNA"/>
</dbReference>
<keyword evidence="5" id="KW-1185">Reference proteome</keyword>
<accession>A0A1R3GGW1</accession>
<dbReference type="PANTHER" id="PTHR31286:SF167">
    <property type="entry name" value="OS09G0268800 PROTEIN"/>
    <property type="match status" value="1"/>
</dbReference>
<dbReference type="GO" id="GO:0008270">
    <property type="term" value="F:zinc ion binding"/>
    <property type="evidence" value="ECO:0007669"/>
    <property type="project" value="UniProtKB-KW"/>
</dbReference>
<keyword evidence="1" id="KW-0863">Zinc-finger</keyword>
<dbReference type="Proteomes" id="UP000187203">
    <property type="component" value="Unassembled WGS sequence"/>
</dbReference>
<dbReference type="InterPro" id="IPR040256">
    <property type="entry name" value="At4g02000-like"/>
</dbReference>
<feature type="domain" description="CCHC-type" evidence="3">
    <location>
        <begin position="240"/>
        <end position="255"/>
    </location>
</feature>
<evidence type="ECO:0000313" key="5">
    <source>
        <dbReference type="Proteomes" id="UP000187203"/>
    </source>
</evidence>
<dbReference type="InterPro" id="IPR025836">
    <property type="entry name" value="Zn_knuckle_CX2CX4HX4C"/>
</dbReference>
<feature type="compositionally biased region" description="Polar residues" evidence="2">
    <location>
        <begin position="11"/>
        <end position="21"/>
    </location>
</feature>
<evidence type="ECO:0000259" key="3">
    <source>
        <dbReference type="PROSITE" id="PS50158"/>
    </source>
</evidence>
<reference evidence="5" key="1">
    <citation type="submission" date="2013-09" db="EMBL/GenBank/DDBJ databases">
        <title>Corchorus olitorius genome sequencing.</title>
        <authorList>
            <person name="Alam M."/>
            <person name="Haque M.S."/>
            <person name="Islam M.S."/>
            <person name="Emdad E.M."/>
            <person name="Islam M.M."/>
            <person name="Ahmed B."/>
            <person name="Halim A."/>
            <person name="Hossen Q.M.M."/>
            <person name="Hossain M.Z."/>
            <person name="Ahmed R."/>
            <person name="Khan M.M."/>
            <person name="Islam R."/>
            <person name="Rashid M.M."/>
            <person name="Khan S.A."/>
            <person name="Rahman M.S."/>
            <person name="Alam M."/>
            <person name="Yahiya A.S."/>
            <person name="Khan M.S."/>
            <person name="Azam M.S."/>
            <person name="Haque T."/>
            <person name="Lashkar M.Z.H."/>
            <person name="Akhand A.I."/>
            <person name="Morshed G."/>
            <person name="Roy S."/>
            <person name="Uddin K.S."/>
            <person name="Rabeya T."/>
            <person name="Hossain A.S."/>
            <person name="Chowdhury A."/>
            <person name="Snigdha A.R."/>
            <person name="Mortoza M.S."/>
            <person name="Matin S.A."/>
            <person name="Hoque S.M.E."/>
            <person name="Islam M.K."/>
            <person name="Roy D.K."/>
            <person name="Haider R."/>
            <person name="Moosa M.M."/>
            <person name="Elias S.M."/>
            <person name="Hasan A.M."/>
            <person name="Jahan S."/>
            <person name="Shafiuddin M."/>
            <person name="Mahmood N."/>
            <person name="Shommy N.S."/>
        </authorList>
    </citation>
    <scope>NUCLEOTIDE SEQUENCE [LARGE SCALE GENOMIC DNA]</scope>
    <source>
        <strain evidence="5">cv. O-4</strain>
    </source>
</reference>
<organism evidence="4 5">
    <name type="scientific">Corchorus olitorius</name>
    <dbReference type="NCBI Taxonomy" id="93759"/>
    <lineage>
        <taxon>Eukaryota</taxon>
        <taxon>Viridiplantae</taxon>
        <taxon>Streptophyta</taxon>
        <taxon>Embryophyta</taxon>
        <taxon>Tracheophyta</taxon>
        <taxon>Spermatophyta</taxon>
        <taxon>Magnoliopsida</taxon>
        <taxon>eudicotyledons</taxon>
        <taxon>Gunneridae</taxon>
        <taxon>Pentapetalae</taxon>
        <taxon>rosids</taxon>
        <taxon>malvids</taxon>
        <taxon>Malvales</taxon>
        <taxon>Malvaceae</taxon>
        <taxon>Grewioideae</taxon>
        <taxon>Apeibeae</taxon>
        <taxon>Corchorus</taxon>
    </lineage>
</organism>
<keyword evidence="1" id="KW-0479">Metal-binding</keyword>
<name>A0A1R3GGW1_9ROSI</name>
<proteinExistence type="predicted"/>
<dbReference type="InterPro" id="IPR001878">
    <property type="entry name" value="Znf_CCHC"/>
</dbReference>
<gene>
    <name evidence="4" type="ORF">COLO4_35439</name>
</gene>
<dbReference type="Pfam" id="PF14111">
    <property type="entry name" value="DUF4283"/>
    <property type="match status" value="1"/>
</dbReference>
<protein>
    <recommendedName>
        <fullName evidence="3">CCHC-type domain-containing protein</fullName>
    </recommendedName>
</protein>